<dbReference type="InterPro" id="IPR027417">
    <property type="entry name" value="P-loop_NTPase"/>
</dbReference>
<dbReference type="InterPro" id="IPR056693">
    <property type="entry name" value="DUF7791"/>
</dbReference>
<feature type="compositionally biased region" description="Polar residues" evidence="2">
    <location>
        <begin position="1014"/>
        <end position="1024"/>
    </location>
</feature>
<organism evidence="5 6">
    <name type="scientific">Apiospora hydei</name>
    <dbReference type="NCBI Taxonomy" id="1337664"/>
    <lineage>
        <taxon>Eukaryota</taxon>
        <taxon>Fungi</taxon>
        <taxon>Dikarya</taxon>
        <taxon>Ascomycota</taxon>
        <taxon>Pezizomycotina</taxon>
        <taxon>Sordariomycetes</taxon>
        <taxon>Xylariomycetidae</taxon>
        <taxon>Amphisphaeriales</taxon>
        <taxon>Apiosporaceae</taxon>
        <taxon>Apiospora</taxon>
    </lineage>
</organism>
<accession>A0ABR1VX48</accession>
<feature type="domain" description="DUF7791" evidence="4">
    <location>
        <begin position="554"/>
        <end position="682"/>
    </location>
</feature>
<feature type="domain" description="Nephrocystin 3-like N-terminal" evidence="3">
    <location>
        <begin position="273"/>
        <end position="444"/>
    </location>
</feature>
<dbReference type="SUPFAM" id="SSF52540">
    <property type="entry name" value="P-loop containing nucleoside triphosphate hydrolases"/>
    <property type="match status" value="1"/>
</dbReference>
<reference evidence="5 6" key="1">
    <citation type="submission" date="2023-01" db="EMBL/GenBank/DDBJ databases">
        <title>Analysis of 21 Apiospora genomes using comparative genomics revels a genus with tremendous synthesis potential of carbohydrate active enzymes and secondary metabolites.</title>
        <authorList>
            <person name="Sorensen T."/>
        </authorList>
    </citation>
    <scope>NUCLEOTIDE SEQUENCE [LARGE SCALE GENOMIC DNA]</scope>
    <source>
        <strain evidence="5 6">CBS 114990</strain>
    </source>
</reference>
<keyword evidence="1" id="KW-0677">Repeat</keyword>
<dbReference type="RefSeq" id="XP_066666763.1">
    <property type="nucleotide sequence ID" value="XM_066814801.1"/>
</dbReference>
<evidence type="ECO:0000259" key="4">
    <source>
        <dbReference type="Pfam" id="PF25053"/>
    </source>
</evidence>
<gene>
    <name evidence="5" type="ORF">PG997_010486</name>
</gene>
<evidence type="ECO:0000256" key="1">
    <source>
        <dbReference type="ARBA" id="ARBA00022737"/>
    </source>
</evidence>
<evidence type="ECO:0000313" key="5">
    <source>
        <dbReference type="EMBL" id="KAK8075823.1"/>
    </source>
</evidence>
<dbReference type="PANTHER" id="PTHR10039:SF5">
    <property type="entry name" value="NACHT DOMAIN-CONTAINING PROTEIN"/>
    <property type="match status" value="1"/>
</dbReference>
<comment type="caution">
    <text evidence="5">The sequence shown here is derived from an EMBL/GenBank/DDBJ whole genome shotgun (WGS) entry which is preliminary data.</text>
</comment>
<feature type="region of interest" description="Disordered" evidence="2">
    <location>
        <begin position="991"/>
        <end position="1072"/>
    </location>
</feature>
<protein>
    <submittedName>
        <fullName evidence="5">DNA damage-inducible protein 1</fullName>
    </submittedName>
</protein>
<evidence type="ECO:0000259" key="3">
    <source>
        <dbReference type="Pfam" id="PF24883"/>
    </source>
</evidence>
<evidence type="ECO:0000313" key="6">
    <source>
        <dbReference type="Proteomes" id="UP001433268"/>
    </source>
</evidence>
<dbReference type="Gene3D" id="3.40.50.300">
    <property type="entry name" value="P-loop containing nucleotide triphosphate hydrolases"/>
    <property type="match status" value="1"/>
</dbReference>
<proteinExistence type="predicted"/>
<dbReference type="EMBL" id="JAQQWN010000007">
    <property type="protein sequence ID" value="KAK8075823.1"/>
    <property type="molecule type" value="Genomic_DNA"/>
</dbReference>
<keyword evidence="6" id="KW-1185">Reference proteome</keyword>
<sequence length="1072" mass="120427">MDPLSAVSLAGTVVAFVDFSLKLVYRATEMYSSDSGSYSEETSLETVYTTLSEFSVSLSTVVGDATATGGGIRALAQSGENDCAAMLRILGKLKEARKFEPEDSPIERRAKGFCAALKAIFKDPQLKSIEARLQRTQTALTLGLCAISSRYMPSTYHEQHLRSYQDLKNASNDYQTRHGNQLAEIRSILGRIQQRQTATKTPLTAGNFHHADVLSLEKDMSRLSVATRDVAYQQEILKGLSFGSLHYRRHSILDAHEQTFHWALREEGRQVESQERLENWFASGTSAGTFWVSGKPGSGKSTFMKYVVNSDQAIQKLKSWAQGHDVVVASHFLWCRGSPMQRSHQGLLRTLLLDIFRQRPHLISQVFDRDADSSSGTDATDQIDWDIPQLRSTLESLTSGSAPGTKFCIFIDGLDECDGDHVELGQYLLKLSESPLVKLCVSSRPWNVFEDAFGRDLSTKLYMHELNGGDILRYTRSRLFKHPRWELLLVRQADACSLVDEITKRSEGVFLWVFLVTGMLREGLTNDDSFADLGERLSSFPSDLLDFFRNIIESVEPIYQERMAGCLQLAQAAIKPLETLIYYFHDVQYDNHVHAPHQYSPLGLLERSYTDTLKQHTVRRINAYCRGLLEFRDGKVEFLHRTVGDFLDTAEMIQVLAEKSRAEFDPLVSILDCIASLLETQRREYRLFTKNLKMAMTYASLVEKRNDESSVIAHLCLDRISGYLPLQTSSTFAKPDFIKLAIETYLLSYLDISLQRDPAYCDCLHPDVINISLDLPASSMKERLLDMVFKRWQSRDAVGALPLSWVDKSCTNFLSRQLLENPRVYRRFLEHGADPNAVMSADSAAQFQHATAWTEFLEAAFVFDFERPDQQTYLEILDLLIDHGAQVSGTSMQNRVYSLFATEWQDGPLDSMRSRNDRGAVCEADNEAVGGPNSSRRKFIADVLMRLIRKADRDMSRFWPAIDGFLGTELLQTMKAGYFTAVDGREQLMSAVKASRPRSTSPGAVLARKRQRQLHTSNDTSAGQQGHPPTASPGPNYCVISDSEDDQGRKPTVACTGSGTVDDPVSIGDDSD</sequence>
<dbReference type="GeneID" id="92047861"/>
<dbReference type="InterPro" id="IPR056884">
    <property type="entry name" value="NPHP3-like_N"/>
</dbReference>
<dbReference type="PANTHER" id="PTHR10039">
    <property type="entry name" value="AMELOGENIN"/>
    <property type="match status" value="1"/>
</dbReference>
<dbReference type="Pfam" id="PF25053">
    <property type="entry name" value="DUF7791"/>
    <property type="match status" value="1"/>
</dbReference>
<dbReference type="Proteomes" id="UP001433268">
    <property type="component" value="Unassembled WGS sequence"/>
</dbReference>
<name>A0ABR1VX48_9PEZI</name>
<dbReference type="Pfam" id="PF24883">
    <property type="entry name" value="NPHP3_N"/>
    <property type="match status" value="1"/>
</dbReference>
<evidence type="ECO:0000256" key="2">
    <source>
        <dbReference type="SAM" id="MobiDB-lite"/>
    </source>
</evidence>